<proteinExistence type="inferred from homology"/>
<evidence type="ECO:0000256" key="3">
    <source>
        <dbReference type="ARBA" id="ARBA00022475"/>
    </source>
</evidence>
<evidence type="ECO:0000256" key="7">
    <source>
        <dbReference type="RuleBase" id="RU363032"/>
    </source>
</evidence>
<keyword evidence="5 7" id="KW-1133">Transmembrane helix</keyword>
<reference evidence="9" key="1">
    <citation type="submission" date="2020-02" db="EMBL/GenBank/DDBJ databases">
        <authorList>
            <person name="Meier V. D."/>
        </authorList>
    </citation>
    <scope>NUCLEOTIDE SEQUENCE</scope>
    <source>
        <strain evidence="9">AVDCRST_MAG14</strain>
    </source>
</reference>
<dbReference type="PROSITE" id="PS50928">
    <property type="entry name" value="ABC_TM1"/>
    <property type="match status" value="1"/>
</dbReference>
<evidence type="ECO:0000259" key="8">
    <source>
        <dbReference type="PROSITE" id="PS50928"/>
    </source>
</evidence>
<evidence type="ECO:0000313" key="9">
    <source>
        <dbReference type="EMBL" id="CAA9447104.1"/>
    </source>
</evidence>
<evidence type="ECO:0000256" key="2">
    <source>
        <dbReference type="ARBA" id="ARBA00022448"/>
    </source>
</evidence>
<evidence type="ECO:0000256" key="6">
    <source>
        <dbReference type="ARBA" id="ARBA00023136"/>
    </source>
</evidence>
<dbReference type="EMBL" id="CADCVG010000024">
    <property type="protein sequence ID" value="CAA9447104.1"/>
    <property type="molecule type" value="Genomic_DNA"/>
</dbReference>
<comment type="subcellular location">
    <subcellularLocation>
        <location evidence="1 7">Cell membrane</location>
        <topology evidence="1 7">Multi-pass membrane protein</topology>
    </subcellularLocation>
</comment>
<gene>
    <name evidence="9" type="ORF">AVDCRST_MAG14-512</name>
</gene>
<dbReference type="InterPro" id="IPR000515">
    <property type="entry name" value="MetI-like"/>
</dbReference>
<feature type="transmembrane region" description="Helical" evidence="7">
    <location>
        <begin position="87"/>
        <end position="109"/>
    </location>
</feature>
<keyword evidence="2 7" id="KW-0813">Transport</keyword>
<sequence>MASPPTEHPGRMGGAIPRFSWKTALAVLVVLGLTGWSFAGTKFDLVELFTSTRPIEKFISGMFPPDLSAATLRTTAIGLLETFQMSFLGALIGAIAAFPLAALATAEAATVGSSRRERLLRTVPYRLSRFVLNIFRSIPDILWALVFVIAVGLGPFPGTLALAVHSAGILGKLYSETLEAVPVRPVEALRATGASPLQSFLFGRLPQAMSGFTSLTLYQWECNIRSATVLGLVGAGGIGQQIIISMNLFDYPKVATLVGATIIVVLLVDRFSAAVRKRLVY</sequence>
<dbReference type="GO" id="GO:0005886">
    <property type="term" value="C:plasma membrane"/>
    <property type="evidence" value="ECO:0007669"/>
    <property type="project" value="UniProtKB-SubCell"/>
</dbReference>
<keyword evidence="4 7" id="KW-0812">Transmembrane</keyword>
<evidence type="ECO:0000256" key="4">
    <source>
        <dbReference type="ARBA" id="ARBA00022692"/>
    </source>
</evidence>
<dbReference type="SUPFAM" id="SSF161098">
    <property type="entry name" value="MetI-like"/>
    <property type="match status" value="1"/>
</dbReference>
<comment type="similarity">
    <text evidence="7">Belongs to the binding-protein-dependent transport system permease family.</text>
</comment>
<dbReference type="NCBIfam" id="TIGR01097">
    <property type="entry name" value="PhnE"/>
    <property type="match status" value="1"/>
</dbReference>
<dbReference type="AlphaFoldDB" id="A0A6J4QLI1"/>
<dbReference type="Gene3D" id="1.10.3720.10">
    <property type="entry name" value="MetI-like"/>
    <property type="match status" value="1"/>
</dbReference>
<dbReference type="InterPro" id="IPR005769">
    <property type="entry name" value="PhnE/PtxC"/>
</dbReference>
<organism evidence="9">
    <name type="scientific">uncultured Rubrobacteraceae bacterium</name>
    <dbReference type="NCBI Taxonomy" id="349277"/>
    <lineage>
        <taxon>Bacteria</taxon>
        <taxon>Bacillati</taxon>
        <taxon>Actinomycetota</taxon>
        <taxon>Rubrobacteria</taxon>
        <taxon>Rubrobacterales</taxon>
        <taxon>Rubrobacteraceae</taxon>
        <taxon>environmental samples</taxon>
    </lineage>
</organism>
<feature type="transmembrane region" description="Helical" evidence="7">
    <location>
        <begin position="21"/>
        <end position="39"/>
    </location>
</feature>
<dbReference type="InterPro" id="IPR035906">
    <property type="entry name" value="MetI-like_sf"/>
</dbReference>
<dbReference type="PANTHER" id="PTHR30043:SF1">
    <property type="entry name" value="ABC TRANSPORT SYSTEM PERMEASE PROTEIN P69"/>
    <property type="match status" value="1"/>
</dbReference>
<feature type="domain" description="ABC transmembrane type-1" evidence="8">
    <location>
        <begin position="79"/>
        <end position="275"/>
    </location>
</feature>
<protein>
    <submittedName>
        <fullName evidence="9">Phosphonate ABC transporter permease protein phnE</fullName>
    </submittedName>
</protein>
<name>A0A6J4QLI1_9ACTN</name>
<keyword evidence="3" id="KW-1003">Cell membrane</keyword>
<feature type="transmembrane region" description="Helical" evidence="7">
    <location>
        <begin position="254"/>
        <end position="273"/>
    </location>
</feature>
<keyword evidence="6 7" id="KW-0472">Membrane</keyword>
<dbReference type="CDD" id="cd06261">
    <property type="entry name" value="TM_PBP2"/>
    <property type="match status" value="1"/>
</dbReference>
<dbReference type="Pfam" id="PF00528">
    <property type="entry name" value="BPD_transp_1"/>
    <property type="match status" value="1"/>
</dbReference>
<feature type="transmembrane region" description="Helical" evidence="7">
    <location>
        <begin position="130"/>
        <end position="153"/>
    </location>
</feature>
<dbReference type="PANTHER" id="PTHR30043">
    <property type="entry name" value="PHOSPHONATES TRANSPORT SYSTEM PERMEASE PROTEIN"/>
    <property type="match status" value="1"/>
</dbReference>
<accession>A0A6J4QLI1</accession>
<evidence type="ECO:0000256" key="5">
    <source>
        <dbReference type="ARBA" id="ARBA00022989"/>
    </source>
</evidence>
<evidence type="ECO:0000256" key="1">
    <source>
        <dbReference type="ARBA" id="ARBA00004651"/>
    </source>
</evidence>
<dbReference type="GO" id="GO:0015416">
    <property type="term" value="F:ABC-type phosphonate transporter activity"/>
    <property type="evidence" value="ECO:0007669"/>
    <property type="project" value="InterPro"/>
</dbReference>